<dbReference type="InterPro" id="IPR026838">
    <property type="entry name" value="YheC/D"/>
</dbReference>
<dbReference type="Gene3D" id="3.30.470.20">
    <property type="entry name" value="ATP-grasp fold, B domain"/>
    <property type="match status" value="1"/>
</dbReference>
<evidence type="ECO:0000256" key="1">
    <source>
        <dbReference type="PROSITE-ProRule" id="PRU00409"/>
    </source>
</evidence>
<evidence type="ECO:0000313" key="4">
    <source>
        <dbReference type="Proteomes" id="UP001597120"/>
    </source>
</evidence>
<feature type="domain" description="ATP-grasp" evidence="2">
    <location>
        <begin position="380"/>
        <end position="449"/>
    </location>
</feature>
<evidence type="ECO:0000313" key="3">
    <source>
        <dbReference type="EMBL" id="MFD0871881.1"/>
    </source>
</evidence>
<accession>A0ABW3DH25</accession>
<keyword evidence="4" id="KW-1185">Reference proteome</keyword>
<name>A0ABW3DH25_9BACL</name>
<organism evidence="3 4">
    <name type="scientific">Paenibacillus residui</name>
    <dbReference type="NCBI Taxonomy" id="629724"/>
    <lineage>
        <taxon>Bacteria</taxon>
        <taxon>Bacillati</taxon>
        <taxon>Bacillota</taxon>
        <taxon>Bacilli</taxon>
        <taxon>Bacillales</taxon>
        <taxon>Paenibacillaceae</taxon>
        <taxon>Paenibacillus</taxon>
    </lineage>
</organism>
<reference evidence="4" key="1">
    <citation type="journal article" date="2019" name="Int. J. Syst. Evol. Microbiol.">
        <title>The Global Catalogue of Microorganisms (GCM) 10K type strain sequencing project: providing services to taxonomists for standard genome sequencing and annotation.</title>
        <authorList>
            <consortium name="The Broad Institute Genomics Platform"/>
            <consortium name="The Broad Institute Genome Sequencing Center for Infectious Disease"/>
            <person name="Wu L."/>
            <person name="Ma J."/>
        </authorList>
    </citation>
    <scope>NUCLEOTIDE SEQUENCE [LARGE SCALE GENOMIC DNA]</scope>
    <source>
        <strain evidence="4">CCUG 57263</strain>
    </source>
</reference>
<keyword evidence="1" id="KW-0547">Nucleotide-binding</keyword>
<protein>
    <submittedName>
        <fullName evidence="3">YheC/YheD family protein</fullName>
    </submittedName>
</protein>
<comment type="caution">
    <text evidence="3">The sequence shown here is derived from an EMBL/GenBank/DDBJ whole genome shotgun (WGS) entry which is preliminary data.</text>
</comment>
<dbReference type="EMBL" id="JBHTIU010000092">
    <property type="protein sequence ID" value="MFD0871881.1"/>
    <property type="molecule type" value="Genomic_DNA"/>
</dbReference>
<gene>
    <name evidence="3" type="ORF">ACFQ03_22390</name>
</gene>
<evidence type="ECO:0000259" key="2">
    <source>
        <dbReference type="PROSITE" id="PS50975"/>
    </source>
</evidence>
<proteinExistence type="predicted"/>
<dbReference type="InterPro" id="IPR011761">
    <property type="entry name" value="ATP-grasp"/>
</dbReference>
<dbReference type="Proteomes" id="UP001597120">
    <property type="component" value="Unassembled WGS sequence"/>
</dbReference>
<sequence>MASIKVTIHTKNSSRLDSQTVVLKEALVKKLNIPTQHSVTLQFGSMKQEVRVVPAARPTSLRMSESLAGTFSLTHGDTLSLSYRPDTQTIRIGPLIGVMISRVTSQTPDRPFGSNTAFCRELSLACAKLGGMVYFFTPEDLPIQGDRLNGWVYRSQWSKASFPVPDCVYNRLTTRKLENSAKVQQMIREIKTRYHSSIFNEKYLNKTEVFHALKQVPAMRVYLPESYSFSGFDMLKSMCNKHSIVFLKPVTGSLGKGIIRISRSANGYHCHFNQSVGMRKLSFPTLKKLYSAISGRLRKSKYQIQQGLRLIDCAGRPIDFRALVQKNKKGSWSVTSIVGRIAGSNNFVSNLARGGSLTSVGNAIARSNLASQGRASAHLKLRKAALAIAVGLDDKIPEHFGELGVDLALDIQGRVWLLEVNSKPSKEDNSALVQTKIRPSVKRIVEYAQHLAKT</sequence>
<dbReference type="PROSITE" id="PS50975">
    <property type="entry name" value="ATP_GRASP"/>
    <property type="match status" value="1"/>
</dbReference>
<dbReference type="Pfam" id="PF14398">
    <property type="entry name" value="ATPgrasp_YheCD"/>
    <property type="match status" value="1"/>
</dbReference>
<dbReference type="SUPFAM" id="SSF56059">
    <property type="entry name" value="Glutathione synthetase ATP-binding domain-like"/>
    <property type="match status" value="1"/>
</dbReference>
<keyword evidence="1" id="KW-0067">ATP-binding</keyword>
<dbReference type="RefSeq" id="WP_150960361.1">
    <property type="nucleotide sequence ID" value="NZ_JBHTIU010000092.1"/>
</dbReference>